<dbReference type="AlphaFoldDB" id="A0A1Z5H5P7"/>
<dbReference type="GO" id="GO:0016491">
    <property type="term" value="F:oxidoreductase activity"/>
    <property type="evidence" value="ECO:0007669"/>
    <property type="project" value="InterPro"/>
</dbReference>
<comment type="caution">
    <text evidence="8">The sequence shown here is derived from an EMBL/GenBank/DDBJ whole genome shotgun (WGS) entry which is preliminary data.</text>
</comment>
<feature type="domain" description="Pyridine nucleotide-disulphide oxidoreductase dimerisation" evidence="6">
    <location>
        <begin position="333"/>
        <end position="434"/>
    </location>
</feature>
<accession>A0A1Z5H5P7</accession>
<protein>
    <submittedName>
        <fullName evidence="8">Glutathione reductase</fullName>
    </submittedName>
</protein>
<keyword evidence="2" id="KW-0285">Flavoprotein</keyword>
<sequence length="448" mass="48447">MDFDVIFIGSGHANWHAAVTLKQAGKKVAIVEKDMVGGTCTNYGCDAKIALDGPFQLVEQLNRFKGNGVKETPAINWPELMAYKHQMIDPLAPSMDGLFGQMGITMLKGSGVITDAHTVMVAGETYKTDYIVIGTGQRPATLDIEGKEYVHDSREFLDIPDMPKRLTFIGSGVIAMEFAAMAATMGREVHIVEFADRALGAFPKTYVDRLQAKLEQQGVVFHFNEAVTAVTKTEGGLTVTTKNGLNIETDYVLGATGRIANVENIGLENVGIDASRRGIKVNDHLQTSVASIFASGDVIDKTQPKLTPTATFESNYIADVILGNDQPISYPAIPSVVFTMPRISQVGVSVATATANPDEYRTQVVPFGKQLAFEFKLALGAEATLVFDKTGYLVGASVYADDADDLINLITMIINGHFTQRQLNQQIFAFPSATSGVIDLLRSLLPKD</sequence>
<comment type="similarity">
    <text evidence="1">Belongs to the class-I pyridine nucleotide-disulfide oxidoreductase family.</text>
</comment>
<dbReference type="Pfam" id="PF02852">
    <property type="entry name" value="Pyr_redox_dim"/>
    <property type="match status" value="1"/>
</dbReference>
<dbReference type="SUPFAM" id="SSF55424">
    <property type="entry name" value="FAD/NAD-linked reductases, dimerisation (C-terminal) domain"/>
    <property type="match status" value="1"/>
</dbReference>
<dbReference type="PANTHER" id="PTHR43014">
    <property type="entry name" value="MERCURIC REDUCTASE"/>
    <property type="match status" value="1"/>
</dbReference>
<dbReference type="Pfam" id="PF07992">
    <property type="entry name" value="Pyr_redox_2"/>
    <property type="match status" value="1"/>
</dbReference>
<dbReference type="SUPFAM" id="SSF51905">
    <property type="entry name" value="FAD/NAD(P)-binding domain"/>
    <property type="match status" value="1"/>
</dbReference>
<proteinExistence type="inferred from homology"/>
<evidence type="ECO:0000256" key="3">
    <source>
        <dbReference type="ARBA" id="ARBA00022827"/>
    </source>
</evidence>
<evidence type="ECO:0000313" key="8">
    <source>
        <dbReference type="EMBL" id="GAT18319.1"/>
    </source>
</evidence>
<dbReference type="PIRSF" id="PIRSF000350">
    <property type="entry name" value="Mercury_reductase_MerA"/>
    <property type="match status" value="1"/>
</dbReference>
<feature type="domain" description="FAD/NAD(P)-binding" evidence="7">
    <location>
        <begin position="3"/>
        <end position="312"/>
    </location>
</feature>
<dbReference type="PRINTS" id="PR00411">
    <property type="entry name" value="PNDRDTASEI"/>
</dbReference>
<evidence type="ECO:0000256" key="5">
    <source>
        <dbReference type="PIRSR" id="PIRSR000350-4"/>
    </source>
</evidence>
<dbReference type="PRINTS" id="PR00368">
    <property type="entry name" value="FADPNR"/>
</dbReference>
<gene>
    <name evidence="8" type="primary">gor_2</name>
    <name evidence="8" type="ORF">IWT5_00593</name>
</gene>
<keyword evidence="9" id="KW-1185">Reference proteome</keyword>
<dbReference type="InterPro" id="IPR016156">
    <property type="entry name" value="FAD/NAD-linked_Rdtase_dimer_sf"/>
</dbReference>
<dbReference type="InterPro" id="IPR023753">
    <property type="entry name" value="FAD/NAD-binding_dom"/>
</dbReference>
<name>A0A1Z5H5P7_9LACO</name>
<comment type="cofactor">
    <cofactor evidence="4">
        <name>FAD</name>
        <dbReference type="ChEBI" id="CHEBI:57692"/>
    </cofactor>
    <text evidence="4">Binds 1 FAD per subunit.</text>
</comment>
<dbReference type="InterPro" id="IPR001100">
    <property type="entry name" value="Pyr_nuc-diS_OxRdtase"/>
</dbReference>
<organism evidence="8 9">
    <name type="scientific">Secundilactobacillus silagincola</name>
    <dbReference type="NCBI Taxonomy" id="1714681"/>
    <lineage>
        <taxon>Bacteria</taxon>
        <taxon>Bacillati</taxon>
        <taxon>Bacillota</taxon>
        <taxon>Bacilli</taxon>
        <taxon>Lactobacillales</taxon>
        <taxon>Lactobacillaceae</taxon>
        <taxon>Secundilactobacillus</taxon>
    </lineage>
</organism>
<dbReference type="EMBL" id="BCMJ01000002">
    <property type="protein sequence ID" value="GAT18319.1"/>
    <property type="molecule type" value="Genomic_DNA"/>
</dbReference>
<evidence type="ECO:0000256" key="2">
    <source>
        <dbReference type="ARBA" id="ARBA00022630"/>
    </source>
</evidence>
<evidence type="ECO:0000313" key="9">
    <source>
        <dbReference type="Proteomes" id="UP000223370"/>
    </source>
</evidence>
<feature type="binding site" evidence="4">
    <location>
        <position position="193"/>
    </location>
    <ligand>
        <name>NAD(+)</name>
        <dbReference type="ChEBI" id="CHEBI:57540"/>
    </ligand>
</feature>
<feature type="binding site" evidence="4">
    <location>
        <begin position="170"/>
        <end position="177"/>
    </location>
    <ligand>
        <name>NAD(+)</name>
        <dbReference type="ChEBI" id="CHEBI:57540"/>
    </ligand>
</feature>
<dbReference type="GO" id="GO:0000166">
    <property type="term" value="F:nucleotide binding"/>
    <property type="evidence" value="ECO:0007669"/>
    <property type="project" value="UniProtKB-KW"/>
</dbReference>
<reference evidence="8 9" key="1">
    <citation type="submission" date="2015-11" db="EMBL/GenBank/DDBJ databases">
        <title>Draft genome sequences of new species of the genus Lactobacillus isolated from orchardgrass silage.</title>
        <authorList>
            <person name="Tohno M."/>
            <person name="Tanizawa Y."/>
            <person name="Arita M."/>
        </authorList>
    </citation>
    <scope>NUCLEOTIDE SEQUENCE [LARGE SCALE GENOMIC DNA]</scope>
    <source>
        <strain evidence="8 9">IWT5</strain>
    </source>
</reference>
<feature type="disulfide bond" description="Redox-active" evidence="5">
    <location>
        <begin position="40"/>
        <end position="45"/>
    </location>
</feature>
<dbReference type="PANTHER" id="PTHR43014:SF5">
    <property type="entry name" value="GLUTATHIONE REDUCTASE (NADPH)"/>
    <property type="match status" value="1"/>
</dbReference>
<evidence type="ECO:0000256" key="4">
    <source>
        <dbReference type="PIRSR" id="PIRSR000350-3"/>
    </source>
</evidence>
<feature type="binding site" evidence="4">
    <location>
        <position position="297"/>
    </location>
    <ligand>
        <name>FAD</name>
        <dbReference type="ChEBI" id="CHEBI:57692"/>
    </ligand>
</feature>
<dbReference type="InterPro" id="IPR036188">
    <property type="entry name" value="FAD/NAD-bd_sf"/>
</dbReference>
<keyword evidence="3 4" id="KW-0274">FAD</keyword>
<keyword evidence="4" id="KW-0520">NAD</keyword>
<evidence type="ECO:0000256" key="1">
    <source>
        <dbReference type="ARBA" id="ARBA00007532"/>
    </source>
</evidence>
<dbReference type="Gene3D" id="3.50.50.60">
    <property type="entry name" value="FAD/NAD(P)-binding domain"/>
    <property type="match status" value="2"/>
</dbReference>
<feature type="binding site" evidence="4">
    <location>
        <position position="257"/>
    </location>
    <ligand>
        <name>NAD(+)</name>
        <dbReference type="ChEBI" id="CHEBI:57540"/>
    </ligand>
</feature>
<evidence type="ECO:0000259" key="7">
    <source>
        <dbReference type="Pfam" id="PF07992"/>
    </source>
</evidence>
<dbReference type="Proteomes" id="UP000223370">
    <property type="component" value="Unassembled WGS sequence"/>
</dbReference>
<keyword evidence="4" id="KW-0547">Nucleotide-binding</keyword>
<evidence type="ECO:0000259" key="6">
    <source>
        <dbReference type="Pfam" id="PF02852"/>
    </source>
</evidence>
<dbReference type="InterPro" id="IPR004099">
    <property type="entry name" value="Pyr_nucl-diS_OxRdtase_dimer"/>
</dbReference>
<dbReference type="Gene3D" id="3.30.390.30">
    <property type="match status" value="1"/>
</dbReference>
<feature type="binding site" evidence="4">
    <location>
        <position position="111"/>
    </location>
    <ligand>
        <name>FAD</name>
        <dbReference type="ChEBI" id="CHEBI:57692"/>
    </ligand>
</feature>